<dbReference type="PANTHER" id="PTHR43576">
    <property type="entry name" value="ALPHA-L-ARABINOFURANOSIDASE C-RELATED"/>
    <property type="match status" value="1"/>
</dbReference>
<comment type="similarity">
    <text evidence="1">Belongs to the glycosyl hydrolase 39 family.</text>
</comment>
<dbReference type="GO" id="GO:0016798">
    <property type="term" value="F:hydrolase activity, acting on glycosyl bonds"/>
    <property type="evidence" value="ECO:0007669"/>
    <property type="project" value="UniProtKB-KW"/>
</dbReference>
<dbReference type="Gene3D" id="3.20.20.80">
    <property type="entry name" value="Glycosidases"/>
    <property type="match status" value="1"/>
</dbReference>
<keyword evidence="4" id="KW-0732">Signal</keyword>
<accession>A0A8J6NM65</accession>
<dbReference type="SUPFAM" id="SSF51445">
    <property type="entry name" value="(Trans)glycosidases"/>
    <property type="match status" value="1"/>
</dbReference>
<evidence type="ECO:0000259" key="5">
    <source>
        <dbReference type="Pfam" id="PF01229"/>
    </source>
</evidence>
<comment type="caution">
    <text evidence="6">The sequence shown here is derived from an EMBL/GenBank/DDBJ whole genome shotgun (WGS) entry which is preliminary data.</text>
</comment>
<dbReference type="Gene3D" id="2.60.40.1180">
    <property type="entry name" value="Golgi alpha-mannosidase II"/>
    <property type="match status" value="1"/>
</dbReference>
<dbReference type="Pfam" id="PF01229">
    <property type="entry name" value="Glyco_hydro_39"/>
    <property type="match status" value="1"/>
</dbReference>
<evidence type="ECO:0000256" key="1">
    <source>
        <dbReference type="ARBA" id="ARBA00008875"/>
    </source>
</evidence>
<dbReference type="Proteomes" id="UP000614469">
    <property type="component" value="Unassembled WGS sequence"/>
</dbReference>
<dbReference type="PANTHER" id="PTHR43576:SF3">
    <property type="entry name" value="ALPHA-L-ARABINOFURANOSIDASE C"/>
    <property type="match status" value="1"/>
</dbReference>
<organism evidence="6 7">
    <name type="scientific">Candidatus Desulfolinea nitratireducens</name>
    <dbReference type="NCBI Taxonomy" id="2841698"/>
    <lineage>
        <taxon>Bacteria</taxon>
        <taxon>Bacillati</taxon>
        <taxon>Chloroflexota</taxon>
        <taxon>Anaerolineae</taxon>
        <taxon>Anaerolineales</taxon>
        <taxon>Anaerolineales incertae sedis</taxon>
        <taxon>Candidatus Desulfolinea</taxon>
    </lineage>
</organism>
<evidence type="ECO:0000256" key="3">
    <source>
        <dbReference type="ARBA" id="ARBA00023295"/>
    </source>
</evidence>
<evidence type="ECO:0000256" key="2">
    <source>
        <dbReference type="ARBA" id="ARBA00022801"/>
    </source>
</evidence>
<feature type="chain" id="PRO_5035196324" description="Glycosyl hydrolases family 39 N-terminal catalytic domain-containing protein" evidence="4">
    <location>
        <begin position="24"/>
        <end position="449"/>
    </location>
</feature>
<reference evidence="6 7" key="1">
    <citation type="submission" date="2020-08" db="EMBL/GenBank/DDBJ databases">
        <title>Bridging the membrane lipid divide: bacteria of the FCB group superphylum have the potential to synthesize archaeal ether lipids.</title>
        <authorList>
            <person name="Villanueva L."/>
            <person name="Von Meijenfeldt F.A.B."/>
            <person name="Westbye A.B."/>
            <person name="Yadav S."/>
            <person name="Hopmans E.C."/>
            <person name="Dutilh B.E."/>
            <person name="Sinninghe Damste J.S."/>
        </authorList>
    </citation>
    <scope>NUCLEOTIDE SEQUENCE [LARGE SCALE GENOMIC DNA]</scope>
    <source>
        <strain evidence="6">NIOZ-UU36</strain>
    </source>
</reference>
<protein>
    <recommendedName>
        <fullName evidence="5">Glycosyl hydrolases family 39 N-terminal catalytic domain-containing protein</fullName>
    </recommendedName>
</protein>
<name>A0A8J6NM65_9CHLR</name>
<dbReference type="InterPro" id="IPR049166">
    <property type="entry name" value="GH39_cat"/>
</dbReference>
<keyword evidence="2" id="KW-0378">Hydrolase</keyword>
<feature type="domain" description="Glycosyl hydrolases family 39 N-terminal catalytic" evidence="5">
    <location>
        <begin position="150"/>
        <end position="366"/>
    </location>
</feature>
<dbReference type="AlphaFoldDB" id="A0A8J6NM65"/>
<dbReference type="InterPro" id="IPR017853">
    <property type="entry name" value="GH"/>
</dbReference>
<evidence type="ECO:0000256" key="4">
    <source>
        <dbReference type="SAM" id="SignalP"/>
    </source>
</evidence>
<dbReference type="InterPro" id="IPR013780">
    <property type="entry name" value="Glyco_hydro_b"/>
</dbReference>
<keyword evidence="3" id="KW-0326">Glycosidase</keyword>
<evidence type="ECO:0000313" key="7">
    <source>
        <dbReference type="Proteomes" id="UP000614469"/>
    </source>
</evidence>
<gene>
    <name evidence="6" type="ORF">H8E29_10675</name>
</gene>
<proteinExistence type="inferred from homology"/>
<sequence>MLNPKTRIKWVVILCLLSCSACGAEVDVALPTWTPIPTPVPDVLYVDAGQDLGPINPYVYGANYGPWVIVPVDLMPQAETAGVGFVRFPGGQWGDKNDLKDYHIDRFIAFCNQISAEPLINTRLPGGSPEAASELVRYTNIEKNYNVRYWAIGNEPSLYAGFYDESYDTERYNEEWRAIAEAMLAVDPDILLIGPETHQFTGNPNTDPRDASGRDWMREFLIKNGDLVDIVAIHRYPFPTSLSAPARTIADLRENSKEWDTIIPNLRKLIRETIGRDLPIAVSEISSDWSHATGGEATPDSFYNAIWWGDVLGRLIQQQVDIVAYFLLQSQSGQGGWGLLARFDVRPTYYVYQMYQQFGDELIYASSGFSEISIYAARRSDGAMTAMIINLGPDDVQVPLYLENLEITDPAEVWLFDVDHKAEHIGMQSISNGSILMLPGQSISLYVFP</sequence>
<feature type="signal peptide" evidence="4">
    <location>
        <begin position="1"/>
        <end position="23"/>
    </location>
</feature>
<evidence type="ECO:0000313" key="6">
    <source>
        <dbReference type="EMBL" id="MBC8335722.1"/>
    </source>
</evidence>
<dbReference type="EMBL" id="JACNJN010000120">
    <property type="protein sequence ID" value="MBC8335722.1"/>
    <property type="molecule type" value="Genomic_DNA"/>
</dbReference>
<dbReference type="GO" id="GO:0000272">
    <property type="term" value="P:polysaccharide catabolic process"/>
    <property type="evidence" value="ECO:0007669"/>
    <property type="project" value="TreeGrafter"/>
</dbReference>